<comment type="catalytic activity">
    <reaction evidence="1 7">
        <text>L-glutamate = D-glutamate</text>
        <dbReference type="Rhea" id="RHEA:12813"/>
        <dbReference type="ChEBI" id="CHEBI:29985"/>
        <dbReference type="ChEBI" id="CHEBI:29986"/>
        <dbReference type="EC" id="5.1.1.3"/>
    </reaction>
</comment>
<dbReference type="PANTHER" id="PTHR21198">
    <property type="entry name" value="GLUTAMATE RACEMASE"/>
    <property type="match status" value="1"/>
</dbReference>
<name>A0A662Z2Z2_9STAP</name>
<feature type="binding site" evidence="7">
    <location>
        <begin position="42"/>
        <end position="43"/>
    </location>
    <ligand>
        <name>substrate</name>
    </ligand>
</feature>
<sequence>MNNQPIGILDSGVGGLTVTQTLLRELSNESFIYVADMKGYPYGDKTLEEAQTFILKATDFLYDQGVKMIVFACNTATAAAIEVAKRRYPIPVIGVIEPTARLASRTTTNNQILLLATESTVKSNYYAQEINRINPDIRVISKGCSTFAPFIESGGYHDRVESLLTIDNEINGYKDTPADTIILGCTHYPMLRETLEEYFNHSKTFVDSSNETLKDIQFILSHEDLYNDSMNVTARLQVYLTAESKTFESILNEWLPNEKYSLNVIEL</sequence>
<dbReference type="PANTHER" id="PTHR21198:SF3">
    <property type="entry name" value="GLUTAMATE RACEMASE"/>
    <property type="match status" value="1"/>
</dbReference>
<evidence type="ECO:0000256" key="6">
    <source>
        <dbReference type="ARBA" id="ARBA00023316"/>
    </source>
</evidence>
<gene>
    <name evidence="7" type="primary">murI</name>
    <name evidence="8" type="ORF">SAMN05192557_0246</name>
</gene>
<keyword evidence="5 7" id="KW-0413">Isomerase</keyword>
<evidence type="ECO:0000256" key="3">
    <source>
        <dbReference type="ARBA" id="ARBA00022960"/>
    </source>
</evidence>
<evidence type="ECO:0000313" key="9">
    <source>
        <dbReference type="Proteomes" id="UP000243605"/>
    </source>
</evidence>
<comment type="function">
    <text evidence="7">Provides the (R)-glutamate required for cell wall biosynthesis.</text>
</comment>
<dbReference type="NCBIfam" id="TIGR00067">
    <property type="entry name" value="glut_race"/>
    <property type="match status" value="1"/>
</dbReference>
<dbReference type="GO" id="GO:0071555">
    <property type="term" value="P:cell wall organization"/>
    <property type="evidence" value="ECO:0007669"/>
    <property type="project" value="UniProtKB-KW"/>
</dbReference>
<keyword evidence="4 7" id="KW-0573">Peptidoglycan synthesis</keyword>
<keyword evidence="9" id="KW-1185">Reference proteome</keyword>
<protein>
    <recommendedName>
        <fullName evidence="2 7">Glutamate racemase</fullName>
        <ecNumber evidence="2 7">5.1.1.3</ecNumber>
    </recommendedName>
</protein>
<dbReference type="UniPathway" id="UPA00219"/>
<feature type="active site" description="Proton donor/acceptor" evidence="7">
    <location>
        <position position="73"/>
    </location>
</feature>
<evidence type="ECO:0000256" key="1">
    <source>
        <dbReference type="ARBA" id="ARBA00001602"/>
    </source>
</evidence>
<dbReference type="InterPro" id="IPR015942">
    <property type="entry name" value="Asp/Glu/hydantoin_racemase"/>
</dbReference>
<dbReference type="SUPFAM" id="SSF53681">
    <property type="entry name" value="Aspartate/glutamate racemase"/>
    <property type="match status" value="2"/>
</dbReference>
<keyword evidence="3 7" id="KW-0133">Cell shape</keyword>
<dbReference type="InterPro" id="IPR033134">
    <property type="entry name" value="Asp/Glu_racemase_AS_2"/>
</dbReference>
<evidence type="ECO:0000256" key="4">
    <source>
        <dbReference type="ARBA" id="ARBA00022984"/>
    </source>
</evidence>
<dbReference type="InterPro" id="IPR004391">
    <property type="entry name" value="Glu_race"/>
</dbReference>
<feature type="binding site" evidence="7">
    <location>
        <begin position="186"/>
        <end position="187"/>
    </location>
    <ligand>
        <name>substrate</name>
    </ligand>
</feature>
<dbReference type="Pfam" id="PF01177">
    <property type="entry name" value="Asp_Glu_race"/>
    <property type="match status" value="1"/>
</dbReference>
<dbReference type="EMBL" id="FOIT01000001">
    <property type="protein sequence ID" value="SEV82422.1"/>
    <property type="molecule type" value="Genomic_DNA"/>
</dbReference>
<feature type="binding site" evidence="7">
    <location>
        <begin position="10"/>
        <end position="11"/>
    </location>
    <ligand>
        <name>substrate</name>
    </ligand>
</feature>
<reference evidence="8 9" key="1">
    <citation type="submission" date="2016-10" db="EMBL/GenBank/DDBJ databases">
        <authorList>
            <person name="Varghese N."/>
            <person name="Submissions S."/>
        </authorList>
    </citation>
    <scope>NUCLEOTIDE SEQUENCE [LARGE SCALE GENOMIC DNA]</scope>
    <source>
        <strain evidence="8 9">IBRC-M10081</strain>
    </source>
</reference>
<dbReference type="Gene3D" id="3.40.50.1860">
    <property type="match status" value="2"/>
</dbReference>
<dbReference type="GO" id="GO:0009252">
    <property type="term" value="P:peptidoglycan biosynthetic process"/>
    <property type="evidence" value="ECO:0007669"/>
    <property type="project" value="UniProtKB-UniRule"/>
</dbReference>
<feature type="active site" description="Proton donor/acceptor" evidence="7">
    <location>
        <position position="185"/>
    </location>
</feature>
<dbReference type="EC" id="5.1.1.3" evidence="2 7"/>
<evidence type="ECO:0000256" key="5">
    <source>
        <dbReference type="ARBA" id="ARBA00023235"/>
    </source>
</evidence>
<feature type="binding site" evidence="7">
    <location>
        <begin position="74"/>
        <end position="75"/>
    </location>
    <ligand>
        <name>substrate</name>
    </ligand>
</feature>
<dbReference type="Proteomes" id="UP000243605">
    <property type="component" value="Unassembled WGS sequence"/>
</dbReference>
<dbReference type="HAMAP" id="MF_00258">
    <property type="entry name" value="Glu_racemase"/>
    <property type="match status" value="1"/>
</dbReference>
<dbReference type="FunFam" id="3.40.50.1860:FF:000001">
    <property type="entry name" value="Glutamate racemase"/>
    <property type="match status" value="1"/>
</dbReference>
<comment type="similarity">
    <text evidence="7">Belongs to the aspartate/glutamate racemases family.</text>
</comment>
<comment type="pathway">
    <text evidence="7">Cell wall biogenesis; peptidoglycan biosynthesis.</text>
</comment>
<evidence type="ECO:0000256" key="7">
    <source>
        <dbReference type="HAMAP-Rule" id="MF_00258"/>
    </source>
</evidence>
<dbReference type="PROSITE" id="PS00924">
    <property type="entry name" value="ASP_GLU_RACEMASE_2"/>
    <property type="match status" value="1"/>
</dbReference>
<dbReference type="RefSeq" id="WP_180366168.1">
    <property type="nucleotide sequence ID" value="NZ_FOIT01000001.1"/>
</dbReference>
<organism evidence="8 9">
    <name type="scientific">Aliicoccus persicus</name>
    <dbReference type="NCBI Taxonomy" id="930138"/>
    <lineage>
        <taxon>Bacteria</taxon>
        <taxon>Bacillati</taxon>
        <taxon>Bacillota</taxon>
        <taxon>Bacilli</taxon>
        <taxon>Bacillales</taxon>
        <taxon>Staphylococcaceae</taxon>
        <taxon>Aliicoccus</taxon>
    </lineage>
</organism>
<evidence type="ECO:0000313" key="8">
    <source>
        <dbReference type="EMBL" id="SEV82422.1"/>
    </source>
</evidence>
<evidence type="ECO:0000256" key="2">
    <source>
        <dbReference type="ARBA" id="ARBA00013090"/>
    </source>
</evidence>
<keyword evidence="6 7" id="KW-0961">Cell wall biogenesis/degradation</keyword>
<dbReference type="GO" id="GO:0008360">
    <property type="term" value="P:regulation of cell shape"/>
    <property type="evidence" value="ECO:0007669"/>
    <property type="project" value="UniProtKB-KW"/>
</dbReference>
<dbReference type="GO" id="GO:0008881">
    <property type="term" value="F:glutamate racemase activity"/>
    <property type="evidence" value="ECO:0007669"/>
    <property type="project" value="UniProtKB-UniRule"/>
</dbReference>
<dbReference type="AlphaFoldDB" id="A0A662Z2Z2"/>
<proteinExistence type="inferred from homology"/>
<accession>A0A662Z2Z2</accession>
<dbReference type="InterPro" id="IPR001920">
    <property type="entry name" value="Asp/Glu_race"/>
</dbReference>